<dbReference type="OMA" id="VHRMEEH"/>
<feature type="region of interest" description="Disordered" evidence="15">
    <location>
        <begin position="5085"/>
        <end position="5112"/>
    </location>
</feature>
<keyword evidence="10" id="KW-0927">Auxin signaling pathway</keyword>
<evidence type="ECO:0000256" key="14">
    <source>
        <dbReference type="PROSITE-ProRule" id="PRU01388"/>
    </source>
</evidence>
<dbReference type="InterPro" id="IPR003126">
    <property type="entry name" value="Znf_UBR"/>
</dbReference>
<keyword evidence="8" id="KW-1133">Transmembrane helix</keyword>
<sequence>MEALQKVVEVLEKPGTLPQRLAESEVQDGLRQLERILVAAVDGESPGVQGWTKQQQEFVIAVVEAILCASCHLVADGGDKEVVEQIYGLAVQLCIQGLESCLSKPGTSAVLLDEEMQQKLLLLLETALVEGKARDRGTSSLMSLGGVVSEIPTFDLPIRLDGDVHQGANWALEEAGGCTTLEIGASENILSLLASEELVVHKLTGRGSDAARVDVLLKPGVTIVAAAQQFALVHVKCMTRLLSLCQAVLASCQKVESEEDVRELQGRVTLVSSIVKLLLDLSKACTGFQFEEAVLKDIVELAAAVPVLFERTYDCGSIEHDYLVETNLGCSLSTLIDELIQLSSFVLPDYNIFLNLRTYLAASLLDLLSGAKGRHEGPLAGQPFPLVCRPQVISRLLGLLQDVHGHSSQVMSKVKDRGALGEKSESWRVSSTSVRSCKLRNQTFSLSEVRSKDSHLQVLFSEDGLWLDNLVAATALLHAQGLKEGSVVETASSVHSEEESAVGSVDSVTVASEDDALFGDLFSESGRHSVISEGNAQTSSSAKKLDGLCNAPLQATHQVMSFLKDCIFLADWHKPTFQVACENLSKDHLDVFLQIHFSQSSIGRKQTSAYEVVDLESSSDLLAQLHKGSFDFLQTLVLRHVLSEALETHLASQILKEGDSGRALTADILVVLARLLLNRSGRTREETDDPLIFMLWKNFVDALVNKAKSKLVDINMEKASAYLPSLFHMEVLFMAFHAASISGRVKLLQSLLSALKSLRGSEKQLSSGPSLAVWSLLVSRLVLAIRYLALNFNTFPKWILMHLRRNLRPQSTEGGNTLPLDDRPLPSWAALSAISIRCLHGARDQQGVSDVCCQELFDVSEFCAAGLESEGLSSLHLDLCELGHVLDDLLEIWRDKTVKSVDELFVERYVFFLSWSILHTKGPVWKPILPWDMNISGGKLLGADFFFGLGRSLHAIIRQNCSIDVGEWKTYMLHTFSMIEERLSAGNINLHSWEFLRQGASLNLLLSLLQAGLWSFSEKQKSIGEGADSSGLTKEGDLLDFLEQYVKVVLTDGGLGQLLKALSSILAWYVDALRNSVSDVLRDSNRHGGVFASADLLLRGGLSGSKQPHLLESAGVDVEIVKVLLKWGSATSWKRDITDLLLEPGHDSRNFKDVNNIFLPALLHGFPSTSHPGSAAVVSSLLSLEGVLETLEGLFQTQAMAGGSLMAAKDDTHLGGILGTVMTMMLDSTFENVRSKCVSVLDSLIPSKEEQASCSDLYLLRHVEDLFGSLASNSDVDAMVREGVIVQAVDAVNSIRLDPARNQVLKTYYFAAEYKEDLVESSKREGRWKWWNAKSLVGSGSLSPVIHVLNGCSSDLVNMKILQLLVDFVGAESSAQLQFKLELQRKFLEMKTKDLAAWLELRLLGSMSGNPKDNSSRVLASSAVRELSSNFLQMLVSLPSDAQDNGLRSHLVEALLINLEPAFVSYDVSSAKAYFGLLVQLAVGDALLKQLLRSVVCLLEKLSTSGTHLESLKSILGYLISMFVACGAHKVPTQSSFVDGKHNSRSACSHLTGAGTSKAKPSIAKKGPNELLHSTINPGAPAADDATSVDEDEDDATSDGELASLDRDEEDDGSNSEKALASRVCTFTSSGSNFMEQHWYFCYTCDLTVSKGCCSVCARVCHRGHKVVYSRLSRFFCDCGAGGVRGSSCLCLKPRKYVSLTSNLPATNSSGSESFMPVAGNPPSQSDSDSDVEDDVQLDGGGASKLSLSEQEQKEMLSFLTDLDVEGQVLSLCKRLLGQLHKGQKVSIRKDEEVLLGGDKVLKGKTDVLQLKRAYKSGSLDMKIKAEYSNARDLKSHLVSGSIVKSLLTISSRGRLAAGEGDKVTIFDVGQLIGQPTATTVTVDKTTVKPLSKNAVRFELVQLAFNSANESYLAVAGFEDCQVFTVNPRGEVTDRLAVELSLQDSHIRRVAWVPGSQVQLVVVTNRFLKIYDLSQDKIAPTHYFTVLEDSIADACLVSIGQGQLLALVLSQQGVLYSQRVRAGGDPGARILTENIQLPDSLRPVRGISLFYSAAYKLLFMAFGDGLTVIGRLNADLSKFVEVSAVLEPEQDGKTRSAALHHWKEIFEGSGLFISLSSHKSNSAVAVLLGTADLQVQPLRTAGNGASLRVDGIAAYRPMTKERNSVLVLHDDGSLQVFSYIPSDADAANGPSLEVPKQTSNLEAEQVKKLGAALLGSRTQTGAAPVFPLDFFEKTQCITTDIKLGGDVLRNSDSDGVKTSLASDDGFLEGPSASGFKIIVYNTNPDLVMVGCRVHVGNTSASHIPSEFRLFQRTIRLEEGVRSWYDIPFTNSEALLADEEFTLTVGPTFNGSSLPRVDSLEVYGRSKDEFGWKEKLDAVLDIECQGHGGAAGLGGTSGRGAKYKMMQSASLLEQVFSDSFHLLHSYYLAYRSQSTLEVEEVKLEPCRKRCLPVLETVFESDSQPLLQSAARHVLCALFPAKDAYYQAKDSMRLAGVARSYPALTARMSVGGSASSRVIQEFCAQMQAVCKIALHRQSNLASFLEYNGTTIVDELVKVLWEILTWEQLDAQTINNLVIPMVDLIYGYAECLALHASTGVAPRVSVAPAVALLRQLLFSSYEAVRTSCSLAISSTLLQVPLPKQTMLAMDDVAENSRAPSLPSDSGSGSGGAGQVMMDEDTGTASVQYCCDGCSTVPILRQRWHCNICPDFDLCEACYEVMDADQLPPPHTRDHPMSAVPIEVESTIGDGSDMQFSSIDELSDESLLQMATELSLQANGSPASCNSGLDAGEALLHGTTDESKGLPISASKSAVNGLLLQGLVEEIQGWMRTSSGAQALPVMQLFYRLASASSGPLVENISSGGGLDLERLVQFMLQEMDLNVPLTVKVRSNFGEVMILAFMFFTLVLRYWHQPGAEQQARSGTGNQDAAQSSQQSSGSTSSSANDGQSLGDAGSQLERACSTLRHQLLINYLLSIVQQLTHIFKNSSRGSESVPSSSTGSGCGSLLSVRREFASGSYTPFFSDSYAKAHRGDLFGDFHRLLLESAFRLTYSLIRPEKSEKSSDKEQVTYKASTITDLKLDGWQEVLCNFINNPHTTFIRKYARRLLLHLCGTKGHYYNVRDTWQLGKEVKRLYKFAQKSGGFQVPVVYDRSVKLVKCLSVIAEVAAARPRNWQKYCSRHVDVLKFLLSWIFSFGEESVIQTLKLLMLVFYTGKEVGPLSSKSQALPDLTEAAASTNSNKTGSQPGDAKKKRSSSDEGSSVTGATDKSYMDMEQAVDQLAADDGKILRNFIDYFLLEWNAASVRYEAKAVLHGAWNHGKQNFRVLMLTSLLEKIPVLPSYGSNIVEYTDLLTWLLGKGAPDATVSSQESSVVQGCLNGEVVTRIYGALCAQNELLANHPNSRIYTTLASLVEFDGYYLESEPCLACSSPEVPYARMKLDNLKSETKFTDNRILVKCVGSHTIQSVTMNVHDARRSKSVKVLNLYYNNRAVADLSELKNNWLLWKRARSCQLAFNQTELKVDFPIPITACNFMIELDSFYENLQASSLESLQCPRCSRYVTDKHGICSNCHENAYQCRQCRNINYENLDSFLCNECGYSKYGRFEFNFMAKPSFTFDCMENDEDMKKGLVAIEAESENAHRRYQQLLGFKKPLLKLVSSIGETEMDSQQKDSVQQMIVSVPGSSSFKINRKIAILGVLYGEKCKMAFDSVSKSVQTLEGLRRVLMAYLERKRSAGQSSNALPVAPRPQNRCFGCANTFVAQCLEWLQVLAKQPQCRQQLVAAGILRELFENNIHQGPKATRIQATTVLCTFTEGDATAVAELNNMIKHKTMYCLDHHRSMDVAACVRDELQLLSETCSLTDEFWEARLRVVFQLLFRSIQVGARHPVIAEHIILPCLRIVSQACAPPKLEASKGEATALPLAQRRSDPQKRTDLQERPELQQRSDVRLADAVKSPLVQGSFISTNGKVQNVLFEKETEVERRSRDTPLVNYIEWRNGATYADFLRRQYMVSQLTKSGPPKVRKDPKRGDFLALKYLLKWKRRAYKGSVTDELAAFEESSWVHELVLSACSQAIRLEMCSLIEFLCAQSPVRRAKFLNLLMNLLSSTRGAGESAAEYFDLLFKMVEAEESRLFLTVRGFLKTACSLITEEVSRIEAQEWSVHTDISQGYILHKLIELLSKFLQVPNIRTRFMKENLLAQILEALLALRGLVVQKTKLTGDCGRLLRELLDGLLQESYENKRQFIRACICGLQSHSREKKDRTSLFILEQLCDIICPTKPEQAYMMVLNKAHTQEEFIRGSMTKNPYSSLEVGPLMRDVKNKICHQLELLGLIEDDYGMELLVAGSIIALDLSVAQVYEQVWRKSHNQTTTSPAPSSILAATGATAGKDCPPMTVTYRLQGLDGEATEPMIKELEEDREESQDPEVEFAIAGVMRECGGLEIVLNMVQNLSNLEMKAAQEELTLVLKLLMFCCKIRANRQALLQLGALGVLLEAARRAFSTDAAEPAEGLLLIVESLVSEANESDLGVSESFASSSKSGAGTGVQAASAVHMFLEKLSHPTAVNKSNKQQRNNDTVARILPYLTYGEESAMEVLVDHFLPYLQDWGGFDRLIKAHHESPKDELLAHQAATHQLALDNFVKLTESIKLNPNGEKLKSLIMERNITTGAIRYIKGAFTIFEKGSDYRSTPEWAQGLEMPSVPIILSMLRGLSRGHLATQQCLDKEGVLALLHALEGVSGENEIGARAENLLDTLSDKESKGEGFLLNKVSTLRHATRDEMRRRALRKREELLSGLGMRREVRSDGGERIVVTEPHIEGLEEVEEEEAGLACMVCREGYRLRPTDMLGTYCYSKRMNLSLGMSSHVRAEWVYTTVSHFNVIHFQCHQEAKRADASLKNPKKEWEGATLRNSETLCNNLFPLRGPAVPLAQYARCVDQYWDNLNTLGRADGSRLRLLTYDIVLMLSRFATSSSFSVDCKGGGRESNSRLLPFMVQMARHLLDQGGAPQRRVQAKALASYLSPPSAPETHELGFKPGTPPTPTRAGAMDDSVQFMMVQSLLLQSLEDWRHHRRTFLQRAVLHAYVQYKSGRPLFPASSLPSSARNASDFSPNLGTPESKRSEDLRLGEETRITFISRELLFTVVQPMLVYVGLVDQMQQFLKSGSAKSREPLDKEDRKSSNPENFKDDGSVHCGIEPWETSLKDRLRDVSAMLGFAKDMLEWLEEMQGSQDIQEAFDIMGALGDALSGSHTSCEDFVRDAIASSQFR</sequence>
<keyword evidence="9" id="KW-0472">Membrane</keyword>
<dbReference type="PROSITE" id="PS50135">
    <property type="entry name" value="ZF_ZZ_2"/>
    <property type="match status" value="1"/>
</dbReference>
<evidence type="ECO:0000256" key="3">
    <source>
        <dbReference type="ARBA" id="ARBA00022473"/>
    </source>
</evidence>
<reference evidence="19" key="1">
    <citation type="journal article" date="2017" name="Cell">
        <title>Insights into land plant evolution garnered from the Marchantia polymorpha genome.</title>
        <authorList>
            <person name="Bowman J.L."/>
            <person name="Kohchi T."/>
            <person name="Yamato K.T."/>
            <person name="Jenkins J."/>
            <person name="Shu S."/>
            <person name="Ishizaki K."/>
            <person name="Yamaoka S."/>
            <person name="Nishihama R."/>
            <person name="Nakamura Y."/>
            <person name="Berger F."/>
            <person name="Adam C."/>
            <person name="Aki S.S."/>
            <person name="Althoff F."/>
            <person name="Araki T."/>
            <person name="Arteaga-Vazquez M.A."/>
            <person name="Balasubrmanian S."/>
            <person name="Barry K."/>
            <person name="Bauer D."/>
            <person name="Boehm C.R."/>
            <person name="Briginshaw L."/>
            <person name="Caballero-Perez J."/>
            <person name="Catarino B."/>
            <person name="Chen F."/>
            <person name="Chiyoda S."/>
            <person name="Chovatia M."/>
            <person name="Davies K.M."/>
            <person name="Delmans M."/>
            <person name="Demura T."/>
            <person name="Dierschke T."/>
            <person name="Dolan L."/>
            <person name="Dorantes-Acosta A.E."/>
            <person name="Eklund D.M."/>
            <person name="Florent S.N."/>
            <person name="Flores-Sandoval E."/>
            <person name="Fujiyama A."/>
            <person name="Fukuzawa H."/>
            <person name="Galik B."/>
            <person name="Grimanelli D."/>
            <person name="Grimwood J."/>
            <person name="Grossniklaus U."/>
            <person name="Hamada T."/>
            <person name="Haseloff J."/>
            <person name="Hetherington A.J."/>
            <person name="Higo A."/>
            <person name="Hirakawa Y."/>
            <person name="Hundley H.N."/>
            <person name="Ikeda Y."/>
            <person name="Inoue K."/>
            <person name="Inoue S.I."/>
            <person name="Ishida S."/>
            <person name="Jia Q."/>
            <person name="Kakita M."/>
            <person name="Kanazawa T."/>
            <person name="Kawai Y."/>
            <person name="Kawashima T."/>
            <person name="Kennedy M."/>
            <person name="Kinose K."/>
            <person name="Kinoshita T."/>
            <person name="Kohara Y."/>
            <person name="Koide E."/>
            <person name="Komatsu K."/>
            <person name="Kopischke S."/>
            <person name="Kubo M."/>
            <person name="Kyozuka J."/>
            <person name="Lagercrantz U."/>
            <person name="Lin S.S."/>
            <person name="Lindquist E."/>
            <person name="Lipzen A.M."/>
            <person name="Lu C.W."/>
            <person name="De Luna E."/>
            <person name="Martienssen R.A."/>
            <person name="Minamino N."/>
            <person name="Mizutani M."/>
            <person name="Mizutani M."/>
            <person name="Mochizuki N."/>
            <person name="Monte I."/>
            <person name="Mosher R."/>
            <person name="Nagasaki H."/>
            <person name="Nakagami H."/>
            <person name="Naramoto S."/>
            <person name="Nishitani K."/>
            <person name="Ohtani M."/>
            <person name="Okamoto T."/>
            <person name="Okumura M."/>
            <person name="Phillips J."/>
            <person name="Pollak B."/>
            <person name="Reinders A."/>
            <person name="Rovekamp M."/>
            <person name="Sano R."/>
            <person name="Sawa S."/>
            <person name="Schmid M.W."/>
            <person name="Shirakawa M."/>
            <person name="Solano R."/>
            <person name="Spunde A."/>
            <person name="Suetsugu N."/>
            <person name="Sugano S."/>
            <person name="Sugiyama A."/>
            <person name="Sun R."/>
            <person name="Suzuki Y."/>
            <person name="Takenaka M."/>
            <person name="Takezawa D."/>
            <person name="Tomogane H."/>
            <person name="Tsuzuki M."/>
            <person name="Ueda T."/>
            <person name="Umeda M."/>
            <person name="Ward J.M."/>
            <person name="Watanabe Y."/>
            <person name="Yazaki K."/>
            <person name="Yokoyama R."/>
            <person name="Yoshitake Y."/>
            <person name="Yotsui I."/>
            <person name="Zachgo S."/>
            <person name="Schmutz J."/>
        </authorList>
    </citation>
    <scope>NUCLEOTIDE SEQUENCE [LARGE SCALE GENOMIC DNA]</scope>
    <source>
        <strain evidence="19">Tak-1</strain>
    </source>
</reference>
<dbReference type="SMART" id="SM00291">
    <property type="entry name" value="ZnF_ZZ"/>
    <property type="match status" value="1"/>
</dbReference>
<feature type="region of interest" description="Disordered" evidence="15">
    <location>
        <begin position="5153"/>
        <end position="5180"/>
    </location>
</feature>
<dbReference type="FunFam" id="3.30.60.90:FF:000010">
    <property type="entry name" value="auxin transport protein BIG"/>
    <property type="match status" value="1"/>
</dbReference>
<evidence type="ECO:0000256" key="8">
    <source>
        <dbReference type="ARBA" id="ARBA00022989"/>
    </source>
</evidence>
<feature type="region of interest" description="UBR4 E3 catalytic module" evidence="14">
    <location>
        <begin position="4691"/>
        <end position="5253"/>
    </location>
</feature>
<dbReference type="Pfam" id="PF00569">
    <property type="entry name" value="ZZ"/>
    <property type="match status" value="1"/>
</dbReference>
<feature type="compositionally biased region" description="Low complexity" evidence="15">
    <location>
        <begin position="2922"/>
        <end position="2946"/>
    </location>
</feature>
<evidence type="ECO:0000256" key="10">
    <source>
        <dbReference type="ARBA" id="ARBA00023294"/>
    </source>
</evidence>
<feature type="compositionally biased region" description="Polar residues" evidence="15">
    <location>
        <begin position="3230"/>
        <end position="3241"/>
    </location>
</feature>
<dbReference type="InterPro" id="IPR045189">
    <property type="entry name" value="UBR4-like"/>
</dbReference>
<evidence type="ECO:0000256" key="6">
    <source>
        <dbReference type="ARBA" id="ARBA00022771"/>
    </source>
</evidence>
<keyword evidence="6 12" id="KW-0863">Zinc-finger</keyword>
<evidence type="ECO:0000256" key="9">
    <source>
        <dbReference type="ARBA" id="ARBA00023136"/>
    </source>
</evidence>
<dbReference type="Pfam" id="PF24079">
    <property type="entry name" value="UBR4"/>
    <property type="match status" value="1"/>
</dbReference>
<evidence type="ECO:0000313" key="19">
    <source>
        <dbReference type="Proteomes" id="UP000244005"/>
    </source>
</evidence>
<dbReference type="PANTHER" id="PTHR21725">
    <property type="entry name" value="E3 UBIQUITIN-PROTEIN LIGASE UBR4"/>
    <property type="match status" value="1"/>
</dbReference>
<evidence type="ECO:0000259" key="17">
    <source>
        <dbReference type="PROSITE" id="PS51157"/>
    </source>
</evidence>
<dbReference type="InterPro" id="IPR025704">
    <property type="entry name" value="E3_Ub_ligase_UBR4_C"/>
</dbReference>
<dbReference type="GO" id="GO:0009926">
    <property type="term" value="P:auxin polar transport"/>
    <property type="evidence" value="ECO:0000318"/>
    <property type="project" value="GO_Central"/>
</dbReference>
<dbReference type="EMBL" id="KZ772703">
    <property type="protein sequence ID" value="PTQ42147.1"/>
    <property type="molecule type" value="Genomic_DNA"/>
</dbReference>
<dbReference type="GO" id="GO:0009734">
    <property type="term" value="P:auxin-activated signaling pathway"/>
    <property type="evidence" value="ECO:0007669"/>
    <property type="project" value="UniProtKB-KW"/>
</dbReference>
<dbReference type="Proteomes" id="UP000244005">
    <property type="component" value="Unassembled WGS sequence"/>
</dbReference>
<feature type="region of interest" description="Disordered" evidence="15">
    <location>
        <begin position="2915"/>
        <end position="2949"/>
    </location>
</feature>
<protein>
    <recommendedName>
        <fullName evidence="11">Auxin transport protein BIG</fullName>
    </recommendedName>
</protein>
<feature type="region of interest" description="Disordered" evidence="15">
    <location>
        <begin position="1709"/>
        <end position="1736"/>
    </location>
</feature>
<gene>
    <name evidence="18" type="ORF">MARPO_0031s0115</name>
</gene>
<keyword evidence="19" id="KW-1185">Reference proteome</keyword>
<feature type="region of interest" description="Disordered" evidence="15">
    <location>
        <begin position="3911"/>
        <end position="3936"/>
    </location>
</feature>
<dbReference type="PROSITE" id="PS52043">
    <property type="entry name" value="UBR4_E3"/>
    <property type="match status" value="1"/>
</dbReference>
<evidence type="ECO:0000256" key="11">
    <source>
        <dbReference type="ARBA" id="ARBA00070858"/>
    </source>
</evidence>
<evidence type="ECO:0000313" key="18">
    <source>
        <dbReference type="EMBL" id="PTQ42147.1"/>
    </source>
</evidence>
<dbReference type="CDD" id="cd19681">
    <property type="entry name" value="UBR-box_BIG_like"/>
    <property type="match status" value="1"/>
</dbReference>
<feature type="region of interest" description="Disordered" evidence="15">
    <location>
        <begin position="2652"/>
        <end position="2674"/>
    </location>
</feature>
<dbReference type="PROSITE" id="PS51157">
    <property type="entry name" value="ZF_UBR"/>
    <property type="match status" value="1"/>
</dbReference>
<keyword evidence="4" id="KW-0812">Transmembrane</keyword>
<dbReference type="InterPro" id="IPR043145">
    <property type="entry name" value="Znf_ZZ_sf"/>
</dbReference>
<feature type="compositionally biased region" description="Polar residues" evidence="15">
    <location>
        <begin position="5093"/>
        <end position="5104"/>
    </location>
</feature>
<dbReference type="OrthoDB" id="30336at2759"/>
<dbReference type="Gene3D" id="3.30.60.90">
    <property type="match status" value="1"/>
</dbReference>
<feature type="compositionally biased region" description="Acidic residues" evidence="15">
    <location>
        <begin position="1587"/>
        <end position="1598"/>
    </location>
</feature>
<organism evidence="18 19">
    <name type="scientific">Marchantia polymorpha</name>
    <name type="common">Common liverwort</name>
    <name type="synonym">Marchantia aquatica</name>
    <dbReference type="NCBI Taxonomy" id="3197"/>
    <lineage>
        <taxon>Eukaryota</taxon>
        <taxon>Viridiplantae</taxon>
        <taxon>Streptophyta</taxon>
        <taxon>Embryophyta</taxon>
        <taxon>Marchantiophyta</taxon>
        <taxon>Marchantiopsida</taxon>
        <taxon>Marchantiidae</taxon>
        <taxon>Marchantiales</taxon>
        <taxon>Marchantiaceae</taxon>
        <taxon>Marchantia</taxon>
    </lineage>
</organism>
<dbReference type="Pfam" id="PF13764">
    <property type="entry name" value="E3_UbLigase_R4"/>
    <property type="match status" value="1"/>
</dbReference>
<comment type="subcellular location">
    <subcellularLocation>
        <location evidence="1">Membrane</location>
        <topology evidence="1">Multi-pass membrane protein</topology>
    </subcellularLocation>
</comment>
<dbReference type="SUPFAM" id="SSF57850">
    <property type="entry name" value="RING/U-box"/>
    <property type="match status" value="1"/>
</dbReference>
<dbReference type="GO" id="GO:0016020">
    <property type="term" value="C:membrane"/>
    <property type="evidence" value="ECO:0007669"/>
    <property type="project" value="UniProtKB-SubCell"/>
</dbReference>
<dbReference type="SUPFAM" id="SSF101908">
    <property type="entry name" value="Putative isomerase YbhE"/>
    <property type="match status" value="1"/>
</dbReference>
<proteinExistence type="inferred from homology"/>
<evidence type="ECO:0000256" key="13">
    <source>
        <dbReference type="PROSITE-ProRule" id="PRU00508"/>
    </source>
</evidence>
<dbReference type="PROSITE" id="PS01357">
    <property type="entry name" value="ZF_ZZ_1"/>
    <property type="match status" value="1"/>
</dbReference>
<name>A0A2R6X7S0_MARPO</name>
<dbReference type="Gramene" id="Mp2g04600.1">
    <property type="protein sequence ID" value="Mp2g04600.1.cds"/>
    <property type="gene ID" value="Mp2g04600"/>
</dbReference>
<dbReference type="InterPro" id="IPR000433">
    <property type="entry name" value="Znf_ZZ"/>
</dbReference>
<feature type="compositionally biased region" description="Basic and acidic residues" evidence="15">
    <location>
        <begin position="5156"/>
        <end position="5179"/>
    </location>
</feature>
<evidence type="ECO:0000256" key="15">
    <source>
        <dbReference type="SAM" id="MobiDB-lite"/>
    </source>
</evidence>
<evidence type="ECO:0000256" key="12">
    <source>
        <dbReference type="PROSITE-ProRule" id="PRU00228"/>
    </source>
</evidence>
<keyword evidence="5" id="KW-0479">Metal-binding</keyword>
<feature type="zinc finger region" description="UBR-type" evidence="13">
    <location>
        <begin position="1623"/>
        <end position="1694"/>
    </location>
</feature>
<dbReference type="InterPro" id="IPR056530">
    <property type="entry name" value="UBR4-like_dom"/>
</dbReference>
<evidence type="ECO:0000259" key="16">
    <source>
        <dbReference type="PROSITE" id="PS50135"/>
    </source>
</evidence>
<dbReference type="CDD" id="cd02249">
    <property type="entry name" value="ZZ"/>
    <property type="match status" value="1"/>
</dbReference>
<evidence type="ECO:0000256" key="2">
    <source>
        <dbReference type="ARBA" id="ARBA00009970"/>
    </source>
</evidence>
<evidence type="ECO:0000256" key="4">
    <source>
        <dbReference type="ARBA" id="ARBA00022692"/>
    </source>
</evidence>
<comment type="similarity">
    <text evidence="2 14">Belongs to the UBR4 family.</text>
</comment>
<dbReference type="GO" id="GO:0008270">
    <property type="term" value="F:zinc ion binding"/>
    <property type="evidence" value="ECO:0007669"/>
    <property type="project" value="UniProtKB-KW"/>
</dbReference>
<keyword evidence="7" id="KW-0862">Zinc</keyword>
<dbReference type="InterPro" id="IPR016024">
    <property type="entry name" value="ARM-type_fold"/>
</dbReference>
<feature type="region of interest" description="Disordered" evidence="15">
    <location>
        <begin position="1570"/>
        <end position="1616"/>
    </location>
</feature>
<dbReference type="SMART" id="SM00396">
    <property type="entry name" value="ZnF_UBR1"/>
    <property type="match status" value="1"/>
</dbReference>
<evidence type="ECO:0000256" key="7">
    <source>
        <dbReference type="ARBA" id="ARBA00022833"/>
    </source>
</evidence>
<feature type="domain" description="UBR-type" evidence="17">
    <location>
        <begin position="1623"/>
        <end position="1694"/>
    </location>
</feature>
<evidence type="ECO:0000256" key="1">
    <source>
        <dbReference type="ARBA" id="ARBA00004141"/>
    </source>
</evidence>
<dbReference type="SUPFAM" id="SSF48371">
    <property type="entry name" value="ARM repeat"/>
    <property type="match status" value="2"/>
</dbReference>
<feature type="region of interest" description="Disordered" evidence="15">
    <location>
        <begin position="3230"/>
        <end position="3261"/>
    </location>
</feature>
<accession>A0A2R6X7S0</accession>
<feature type="compositionally biased region" description="Basic and acidic residues" evidence="15">
    <location>
        <begin position="3920"/>
        <end position="3936"/>
    </location>
</feature>
<evidence type="ECO:0000256" key="5">
    <source>
        <dbReference type="ARBA" id="ARBA00022723"/>
    </source>
</evidence>
<dbReference type="PANTHER" id="PTHR21725:SF1">
    <property type="entry name" value="E3 UBIQUITIN-PROTEIN LIGASE UBR4"/>
    <property type="match status" value="1"/>
</dbReference>
<keyword evidence="3" id="KW-0217">Developmental protein</keyword>
<feature type="domain" description="ZZ-type" evidence="16">
    <location>
        <begin position="2682"/>
        <end position="2741"/>
    </location>
</feature>